<protein>
    <submittedName>
        <fullName evidence="2">Uncharacterized protein</fullName>
    </submittedName>
</protein>
<dbReference type="EMBL" id="FLQU01000033">
    <property type="protein sequence ID" value="SBS80070.1"/>
    <property type="molecule type" value="Genomic_DNA"/>
</dbReference>
<dbReference type="AlphaFoldDB" id="A0A1A8X5E5"/>
<proteinExistence type="predicted"/>
<evidence type="ECO:0000313" key="2">
    <source>
        <dbReference type="EMBL" id="SBS99408.1"/>
    </source>
</evidence>
<evidence type="ECO:0000313" key="4">
    <source>
        <dbReference type="Proteomes" id="UP000078560"/>
    </source>
</evidence>
<gene>
    <name evidence="2" type="ORF">POVCU1_052590</name>
    <name evidence="1" type="ORF">POVCU2_0002640</name>
</gene>
<sequence length="72" mass="8138">MSKKKRHNNDYQNSAAPMNMHQLRANVSHFAPPQVAAHFPFGVGNAFKFYILGGGEKRRLPFTHTVFCHAGR</sequence>
<evidence type="ECO:0000313" key="1">
    <source>
        <dbReference type="EMBL" id="SBS80070.1"/>
    </source>
</evidence>
<dbReference type="EMBL" id="FLQV01001287">
    <property type="protein sequence ID" value="SBS99408.1"/>
    <property type="molecule type" value="Genomic_DNA"/>
</dbReference>
<dbReference type="Proteomes" id="UP000078560">
    <property type="component" value="Unassembled WGS sequence"/>
</dbReference>
<accession>A0A1A8X5E5</accession>
<organism evidence="2 3">
    <name type="scientific">Plasmodium ovale curtisi</name>
    <dbReference type="NCBI Taxonomy" id="864141"/>
    <lineage>
        <taxon>Eukaryota</taxon>
        <taxon>Sar</taxon>
        <taxon>Alveolata</taxon>
        <taxon>Apicomplexa</taxon>
        <taxon>Aconoidasida</taxon>
        <taxon>Haemosporida</taxon>
        <taxon>Plasmodiidae</taxon>
        <taxon>Plasmodium</taxon>
        <taxon>Plasmodium (Plasmodium)</taxon>
    </lineage>
</organism>
<name>A0A1A8X5E5_PLAOA</name>
<evidence type="ECO:0000313" key="3">
    <source>
        <dbReference type="Proteomes" id="UP000078546"/>
    </source>
</evidence>
<dbReference type="Proteomes" id="UP000078546">
    <property type="component" value="Unassembled WGS sequence"/>
</dbReference>
<reference evidence="3 4" key="1">
    <citation type="submission" date="2016-05" db="EMBL/GenBank/DDBJ databases">
        <authorList>
            <person name="Naeem Raeece"/>
        </authorList>
    </citation>
    <scope>NUCLEOTIDE SEQUENCE [LARGE SCALE GENOMIC DNA]</scope>
</reference>
<reference evidence="2" key="2">
    <citation type="submission" date="2016-05" db="EMBL/GenBank/DDBJ databases">
        <authorList>
            <person name="Lavstsen T."/>
            <person name="Jespersen J.S."/>
        </authorList>
    </citation>
    <scope>NUCLEOTIDE SEQUENCE [LARGE SCALE GENOMIC DNA]</scope>
</reference>